<dbReference type="SUPFAM" id="SSF53474">
    <property type="entry name" value="alpha/beta-Hydrolases"/>
    <property type="match status" value="1"/>
</dbReference>
<evidence type="ECO:0000313" key="2">
    <source>
        <dbReference type="EMBL" id="OHA02709.1"/>
    </source>
</evidence>
<dbReference type="InterPro" id="IPR000073">
    <property type="entry name" value="AB_hydrolase_1"/>
</dbReference>
<protein>
    <recommendedName>
        <fullName evidence="1">AB hydrolase-1 domain-containing protein</fullName>
    </recommendedName>
</protein>
<name>A0A1G2KWC2_9BACT</name>
<dbReference type="Gene3D" id="3.40.50.1820">
    <property type="entry name" value="alpha/beta hydrolase"/>
    <property type="match status" value="1"/>
</dbReference>
<accession>A0A1G2KWC2</accession>
<dbReference type="Pfam" id="PF00561">
    <property type="entry name" value="Abhydrolase_1"/>
    <property type="match status" value="1"/>
</dbReference>
<dbReference type="EMBL" id="MHQL01000028">
    <property type="protein sequence ID" value="OHA02709.1"/>
    <property type="molecule type" value="Genomic_DNA"/>
</dbReference>
<gene>
    <name evidence="2" type="ORF">A3C16_00275</name>
</gene>
<evidence type="ECO:0000259" key="1">
    <source>
        <dbReference type="Pfam" id="PF00561"/>
    </source>
</evidence>
<sequence>MNTECVTLHTNDGVAIAADYYPADVDRGVILAHMMPADRKSWAALAGTLQAAGFRVIAIDLRGHGESQGGPVGYKKFSDAEHRASIQDVKAAAEALAERGASTIHLGGASIGANLVLQYAAEHEEVASAILLSPGLEYRGLATEAHARRIRKGQAIYYIAAEDDIYSAETVKKLFAVTPEYAEKELHVFPAGGHGTNLFKTHPELMEELTQWLTERT</sequence>
<feature type="domain" description="AB hydrolase-1" evidence="1">
    <location>
        <begin position="29"/>
        <end position="134"/>
    </location>
</feature>
<comment type="caution">
    <text evidence="2">The sequence shown here is derived from an EMBL/GenBank/DDBJ whole genome shotgun (WGS) entry which is preliminary data.</text>
</comment>
<organism evidence="2 3">
    <name type="scientific">Candidatus Sungbacteria bacterium RIFCSPHIGHO2_02_FULL_51_29</name>
    <dbReference type="NCBI Taxonomy" id="1802273"/>
    <lineage>
        <taxon>Bacteria</taxon>
        <taxon>Candidatus Sungiibacteriota</taxon>
    </lineage>
</organism>
<dbReference type="PANTHER" id="PTHR43798">
    <property type="entry name" value="MONOACYLGLYCEROL LIPASE"/>
    <property type="match status" value="1"/>
</dbReference>
<dbReference type="InterPro" id="IPR050266">
    <property type="entry name" value="AB_hydrolase_sf"/>
</dbReference>
<dbReference type="GO" id="GO:0016020">
    <property type="term" value="C:membrane"/>
    <property type="evidence" value="ECO:0007669"/>
    <property type="project" value="TreeGrafter"/>
</dbReference>
<dbReference type="PANTHER" id="PTHR43798:SF33">
    <property type="entry name" value="HYDROLASE, PUTATIVE (AFU_ORTHOLOGUE AFUA_2G14860)-RELATED"/>
    <property type="match status" value="1"/>
</dbReference>
<proteinExistence type="predicted"/>
<reference evidence="2 3" key="1">
    <citation type="journal article" date="2016" name="Nat. Commun.">
        <title>Thousands of microbial genomes shed light on interconnected biogeochemical processes in an aquifer system.</title>
        <authorList>
            <person name="Anantharaman K."/>
            <person name="Brown C.T."/>
            <person name="Hug L.A."/>
            <person name="Sharon I."/>
            <person name="Castelle C.J."/>
            <person name="Probst A.J."/>
            <person name="Thomas B.C."/>
            <person name="Singh A."/>
            <person name="Wilkins M.J."/>
            <person name="Karaoz U."/>
            <person name="Brodie E.L."/>
            <person name="Williams K.H."/>
            <person name="Hubbard S.S."/>
            <person name="Banfield J.F."/>
        </authorList>
    </citation>
    <scope>NUCLEOTIDE SEQUENCE [LARGE SCALE GENOMIC DNA]</scope>
</reference>
<evidence type="ECO:0000313" key="3">
    <source>
        <dbReference type="Proteomes" id="UP000177811"/>
    </source>
</evidence>
<dbReference type="Proteomes" id="UP000177811">
    <property type="component" value="Unassembled WGS sequence"/>
</dbReference>
<dbReference type="AlphaFoldDB" id="A0A1G2KWC2"/>
<dbReference type="InterPro" id="IPR029058">
    <property type="entry name" value="AB_hydrolase_fold"/>
</dbReference>